<comment type="similarity">
    <text evidence="1">Belongs to the proline racemase family.</text>
</comment>
<dbReference type="Pfam" id="PF05544">
    <property type="entry name" value="Pro_racemase"/>
    <property type="match status" value="1"/>
</dbReference>
<dbReference type="GO" id="GO:0047580">
    <property type="term" value="F:4-hydroxyproline epimerase activity"/>
    <property type="evidence" value="ECO:0007669"/>
    <property type="project" value="TreeGrafter"/>
</dbReference>
<dbReference type="Gene3D" id="3.10.310.10">
    <property type="entry name" value="Diaminopimelate Epimerase, Chain A, domain 1"/>
    <property type="match status" value="2"/>
</dbReference>
<evidence type="ECO:0000256" key="1">
    <source>
        <dbReference type="ARBA" id="ARBA00007529"/>
    </source>
</evidence>
<dbReference type="RefSeq" id="WP_004003396.1">
    <property type="nucleotide sequence ID" value="NZ_AMLP01000248.1"/>
</dbReference>
<name>L8P728_STRVR</name>
<dbReference type="PANTHER" id="PTHR33442">
    <property type="entry name" value="TRANS-3-HYDROXY-L-PROLINE DEHYDRATASE"/>
    <property type="match status" value="1"/>
</dbReference>
<comment type="caution">
    <text evidence="3">The sequence shown here is derived from an EMBL/GenBank/DDBJ whole genome shotgun (WGS) entry which is preliminary data.</text>
</comment>
<protein>
    <submittedName>
        <fullName evidence="3">Putative proline racemase A</fullName>
    </submittedName>
</protein>
<feature type="active site" description="Proton acceptor" evidence="2">
    <location>
        <position position="91"/>
    </location>
</feature>
<gene>
    <name evidence="3" type="ORF">STVIR_7932</name>
</gene>
<accession>L8P728</accession>
<dbReference type="PATRIC" id="fig|1160705.3.peg.7841"/>
<reference evidence="3 4" key="1">
    <citation type="journal article" date="2013" name="Genome Announc.">
        <title>Draft Genome Sequence of Streptomyces viridochromogenes Strain Tu57, Producer of Avilamycin.</title>
        <authorList>
            <person name="Gruning B.A."/>
            <person name="Erxleben A."/>
            <person name="Hahnlein A."/>
            <person name="Gunther S."/>
        </authorList>
    </citation>
    <scope>NUCLEOTIDE SEQUENCE [LARGE SCALE GENOMIC DNA]</scope>
    <source>
        <strain evidence="3 4">Tue57</strain>
    </source>
</reference>
<dbReference type="SFLD" id="SFLDS00028">
    <property type="entry name" value="Proline_Racemase"/>
    <property type="match status" value="1"/>
</dbReference>
<dbReference type="Proteomes" id="UP000011205">
    <property type="component" value="Unassembled WGS sequence"/>
</dbReference>
<dbReference type="InterPro" id="IPR008794">
    <property type="entry name" value="Pro_racemase_fam"/>
</dbReference>
<dbReference type="PANTHER" id="PTHR33442:SF5">
    <property type="entry name" value="BIFUNCTIONAL TRANS-3-HYDROXY-L-PROLINE DEHYDRATASE_2-EPIMERASE"/>
    <property type="match status" value="1"/>
</dbReference>
<dbReference type="AlphaFoldDB" id="L8P728"/>
<proteinExistence type="inferred from homology"/>
<feature type="active site" description="Proton donor" evidence="2">
    <location>
        <position position="267"/>
    </location>
</feature>
<evidence type="ECO:0000256" key="2">
    <source>
        <dbReference type="PIRSR" id="PIRSR029792-1"/>
    </source>
</evidence>
<dbReference type="EMBL" id="AMLP01000248">
    <property type="protein sequence ID" value="ELS51087.1"/>
    <property type="molecule type" value="Genomic_DNA"/>
</dbReference>
<dbReference type="PIRSF" id="PIRSF029792">
    <property type="entry name" value="Pro_racemase"/>
    <property type="match status" value="1"/>
</dbReference>
<sequence>MSIGKTVHAIDLHCEGEPSRVLTGAHLLVAGSTMAERLEYSRAHLDGLRRLLLREPRGYPAMCSALVLPPTRPEADFGLVVMTQSGFSPMSGTNSICAVTALLQTQALPAVDPVTSVTIDTAVGLVRAEAAVTDGRVDHVTVHSVPAFATHLDVPLDVPEVGRVLVDVAFGGQFVVQARAQDVGVALEPHAAKGITRVGALIKMAAREQLSVLHPDNPAINYIGMVMLHAPAAAPGTTARTATVITTGEPDPDRPETWTGTLDRSPCGNATCARLAVLHARGELAEGDDFINESLLGTTFTASITATTTAGPHPAVRPTIRGRAWITGTAQFSLDPRDPFPAGFTLDDIWGTGT</sequence>
<organism evidence="3 4">
    <name type="scientific">Streptomyces viridochromogenes Tue57</name>
    <dbReference type="NCBI Taxonomy" id="1160705"/>
    <lineage>
        <taxon>Bacteria</taxon>
        <taxon>Bacillati</taxon>
        <taxon>Actinomycetota</taxon>
        <taxon>Actinomycetes</taxon>
        <taxon>Kitasatosporales</taxon>
        <taxon>Streptomycetaceae</taxon>
        <taxon>Streptomyces</taxon>
    </lineage>
</organism>
<evidence type="ECO:0000313" key="3">
    <source>
        <dbReference type="EMBL" id="ELS51087.1"/>
    </source>
</evidence>
<dbReference type="SUPFAM" id="SSF54506">
    <property type="entry name" value="Diaminopimelate epimerase-like"/>
    <property type="match status" value="1"/>
</dbReference>
<evidence type="ECO:0000313" key="4">
    <source>
        <dbReference type="Proteomes" id="UP000011205"/>
    </source>
</evidence>